<dbReference type="OrthoDB" id="6778461at2759"/>
<dbReference type="Proteomes" id="UP001153636">
    <property type="component" value="Chromosome 1"/>
</dbReference>
<gene>
    <name evidence="2" type="ORF">PSYICH_LOCUS1223</name>
</gene>
<feature type="region of interest" description="Disordered" evidence="1">
    <location>
        <begin position="289"/>
        <end position="374"/>
    </location>
</feature>
<name>A0A9P0G4L3_9CUCU</name>
<dbReference type="EMBL" id="OV651813">
    <property type="protein sequence ID" value="CAH1099768.1"/>
    <property type="molecule type" value="Genomic_DNA"/>
</dbReference>
<evidence type="ECO:0000313" key="2">
    <source>
        <dbReference type="EMBL" id="CAH1099768.1"/>
    </source>
</evidence>
<evidence type="ECO:0000313" key="3">
    <source>
        <dbReference type="Proteomes" id="UP001153636"/>
    </source>
</evidence>
<feature type="compositionally biased region" description="Low complexity" evidence="1">
    <location>
        <begin position="339"/>
        <end position="351"/>
    </location>
</feature>
<protein>
    <submittedName>
        <fullName evidence="2">Uncharacterized protein</fullName>
    </submittedName>
</protein>
<proteinExistence type="predicted"/>
<keyword evidence="3" id="KW-1185">Reference proteome</keyword>
<evidence type="ECO:0000256" key="1">
    <source>
        <dbReference type="SAM" id="MobiDB-lite"/>
    </source>
</evidence>
<feature type="compositionally biased region" description="Basic residues" evidence="1">
    <location>
        <begin position="322"/>
        <end position="338"/>
    </location>
</feature>
<reference evidence="2" key="1">
    <citation type="submission" date="2022-01" db="EMBL/GenBank/DDBJ databases">
        <authorList>
            <person name="King R."/>
        </authorList>
    </citation>
    <scope>NUCLEOTIDE SEQUENCE</scope>
</reference>
<feature type="compositionally biased region" description="Basic and acidic residues" evidence="1">
    <location>
        <begin position="294"/>
        <end position="306"/>
    </location>
</feature>
<organism evidence="2 3">
    <name type="scientific">Psylliodes chrysocephalus</name>
    <dbReference type="NCBI Taxonomy" id="3402493"/>
    <lineage>
        <taxon>Eukaryota</taxon>
        <taxon>Metazoa</taxon>
        <taxon>Ecdysozoa</taxon>
        <taxon>Arthropoda</taxon>
        <taxon>Hexapoda</taxon>
        <taxon>Insecta</taxon>
        <taxon>Pterygota</taxon>
        <taxon>Neoptera</taxon>
        <taxon>Endopterygota</taxon>
        <taxon>Coleoptera</taxon>
        <taxon>Polyphaga</taxon>
        <taxon>Cucujiformia</taxon>
        <taxon>Chrysomeloidea</taxon>
        <taxon>Chrysomelidae</taxon>
        <taxon>Galerucinae</taxon>
        <taxon>Alticini</taxon>
        <taxon>Psylliodes</taxon>
    </lineage>
</organism>
<dbReference type="AlphaFoldDB" id="A0A9P0G4L3"/>
<accession>A0A9P0G4L3</accession>
<sequence length="374" mass="41681">MNPFISNSTNLTDESFFSSAPTFINGQNVFVSQEKNRKILDSVHTSVIGNPPISYNGISSYGFYPGNYIKAEKHFLPPSGVLFTFSPHFGQHYGTTNHSTQAHQINPLFSNLNELPNLNSFCCTNHAMPRRTGGVSGMGHPHNAIPPNGFGGADYQHLSQNPFFYQCQKYPFYKLKFHMDNCTSCSDLLNGITQVPGSQGTADFNNICGLNIKHERNSLYQGSPNNSFDNGVNGVHDDTVQTQFGNDRTGVRHLNIRKPVTPPKCHVADAVDEKLSNCCETVNDQQDQQQQQKPEQHQVETCEKSEQTSFSCDGEEAERSKSKGKKLTKKNSKKKKNPHLSSSEENPCPKTCRTRRKKKKPESEHETSSSSATE</sequence>